<gene>
    <name evidence="1" type="ORF">AYI68_g5597</name>
</gene>
<protein>
    <submittedName>
        <fullName evidence="1">Uncharacterized protein</fullName>
    </submittedName>
</protein>
<organism evidence="1 2">
    <name type="scientific">Smittium mucronatum</name>
    <dbReference type="NCBI Taxonomy" id="133383"/>
    <lineage>
        <taxon>Eukaryota</taxon>
        <taxon>Fungi</taxon>
        <taxon>Fungi incertae sedis</taxon>
        <taxon>Zoopagomycota</taxon>
        <taxon>Kickxellomycotina</taxon>
        <taxon>Harpellomycetes</taxon>
        <taxon>Harpellales</taxon>
        <taxon>Legeriomycetaceae</taxon>
        <taxon>Smittium</taxon>
    </lineage>
</organism>
<proteinExistence type="predicted"/>
<sequence length="99" mass="11148">MKLLYDQIITNDSKNYSRTIKSYTGNALRSISYGPVYDNNKNVVTEKNKKLGIWNNHFGGLANYNTGNIRKITMWESLISITKITSQSSNQCEGGSFGM</sequence>
<reference evidence="1 2" key="1">
    <citation type="journal article" date="2016" name="Mol. Biol. Evol.">
        <title>Genome-Wide Survey of Gut Fungi (Harpellales) Reveals the First Horizontally Transferred Ubiquitin Gene from a Mosquito Host.</title>
        <authorList>
            <person name="Wang Y."/>
            <person name="White M.M."/>
            <person name="Kvist S."/>
            <person name="Moncalvo J.M."/>
        </authorList>
    </citation>
    <scope>NUCLEOTIDE SEQUENCE [LARGE SCALE GENOMIC DNA]</scope>
    <source>
        <strain evidence="1 2">ALG-7-W6</strain>
    </source>
</reference>
<dbReference type="Proteomes" id="UP000187455">
    <property type="component" value="Unassembled WGS sequence"/>
</dbReference>
<dbReference type="AlphaFoldDB" id="A0A1R0GTT7"/>
<keyword evidence="2" id="KW-1185">Reference proteome</keyword>
<name>A0A1R0GTT7_9FUNG</name>
<evidence type="ECO:0000313" key="1">
    <source>
        <dbReference type="EMBL" id="OLY80310.1"/>
    </source>
</evidence>
<evidence type="ECO:0000313" key="2">
    <source>
        <dbReference type="Proteomes" id="UP000187455"/>
    </source>
</evidence>
<dbReference type="EMBL" id="LSSL01003585">
    <property type="protein sequence ID" value="OLY80310.1"/>
    <property type="molecule type" value="Genomic_DNA"/>
</dbReference>
<comment type="caution">
    <text evidence="1">The sequence shown here is derived from an EMBL/GenBank/DDBJ whole genome shotgun (WGS) entry which is preliminary data.</text>
</comment>
<accession>A0A1R0GTT7</accession>